<feature type="domain" description="FHA" evidence="3">
    <location>
        <begin position="221"/>
        <end position="271"/>
    </location>
</feature>
<dbReference type="SUPFAM" id="SSF49879">
    <property type="entry name" value="SMAD/FHA domain"/>
    <property type="match status" value="1"/>
</dbReference>
<protein>
    <submittedName>
        <fullName evidence="4">Double zinc ribbon</fullName>
    </submittedName>
</protein>
<evidence type="ECO:0000259" key="3">
    <source>
        <dbReference type="PROSITE" id="PS50006"/>
    </source>
</evidence>
<evidence type="ECO:0000313" key="4">
    <source>
        <dbReference type="EMBL" id="MCP2262878.1"/>
    </source>
</evidence>
<sequence length="315" mass="30480">MTVTCPEGHASQATDYCDVCGAPIAAGGAAAPGVPEPGAAAPAGGNTAETEPVTCPNCGDVSPAGSLFCENCGYDFTTGTPAPPPPPPGSGLDLGALGAAGHGGAGPGGASGAVAGPGPTPGAGGTAASAPVPATPGGSPAGAPGPGAPGTPAAPGPAGPPAGTAAPSGGPGGLAAPPIPGDTAWVAEIWVDPDWYAHERPEDPLPSAGLPGLVTLRQRSLLVGRPSQSRGIRPDVDCGSDPGVSRRHCQLSTDGQRWWVEDLGSSNGTFVAAAGDPLPDTPLTQGVRQEIEEGDRLFIGAWTRLVIRKALPGEV</sequence>
<evidence type="ECO:0000256" key="1">
    <source>
        <dbReference type="ARBA" id="ARBA00022553"/>
    </source>
</evidence>
<gene>
    <name evidence="4" type="ORF">APR03_000201</name>
</gene>
<dbReference type="InterPro" id="IPR000253">
    <property type="entry name" value="FHA_dom"/>
</dbReference>
<proteinExistence type="predicted"/>
<dbReference type="InterPro" id="IPR008984">
    <property type="entry name" value="SMAD_FHA_dom_sf"/>
</dbReference>
<feature type="region of interest" description="Disordered" evidence="2">
    <location>
        <begin position="80"/>
        <end position="180"/>
    </location>
</feature>
<dbReference type="RefSeq" id="WP_253831899.1">
    <property type="nucleotide sequence ID" value="NZ_JAMTCS010000001.1"/>
</dbReference>
<dbReference type="Proteomes" id="UP001139493">
    <property type="component" value="Unassembled WGS sequence"/>
</dbReference>
<dbReference type="Gene3D" id="2.60.200.20">
    <property type="match status" value="1"/>
</dbReference>
<dbReference type="AlphaFoldDB" id="A0A9X2JUC1"/>
<organism evidence="4 5">
    <name type="scientific">Promicromonospora thailandica</name>
    <dbReference type="NCBI Taxonomy" id="765201"/>
    <lineage>
        <taxon>Bacteria</taxon>
        <taxon>Bacillati</taxon>
        <taxon>Actinomycetota</taxon>
        <taxon>Actinomycetes</taxon>
        <taxon>Micrococcales</taxon>
        <taxon>Promicromonosporaceae</taxon>
        <taxon>Promicromonospora</taxon>
    </lineage>
</organism>
<dbReference type="CDD" id="cd00060">
    <property type="entry name" value="FHA"/>
    <property type="match status" value="1"/>
</dbReference>
<name>A0A9X2JUC1_9MICO</name>
<reference evidence="4" key="1">
    <citation type="submission" date="2022-06" db="EMBL/GenBank/DDBJ databases">
        <title>Genomic Encyclopedia of Archaeal and Bacterial Type Strains, Phase II (KMG-II): from individual species to whole genera.</title>
        <authorList>
            <person name="Goeker M."/>
        </authorList>
    </citation>
    <scope>NUCLEOTIDE SEQUENCE</scope>
    <source>
        <strain evidence="4">DSM 26652</strain>
    </source>
</reference>
<dbReference type="SMART" id="SM00240">
    <property type="entry name" value="FHA"/>
    <property type="match status" value="1"/>
</dbReference>
<evidence type="ECO:0000313" key="5">
    <source>
        <dbReference type="Proteomes" id="UP001139493"/>
    </source>
</evidence>
<accession>A0A9X2JUC1</accession>
<keyword evidence="5" id="KW-1185">Reference proteome</keyword>
<feature type="compositionally biased region" description="Pro residues" evidence="2">
    <location>
        <begin position="146"/>
        <end position="160"/>
    </location>
</feature>
<dbReference type="InterPro" id="IPR050923">
    <property type="entry name" value="Cell_Proc_Reg/RNA_Proc"/>
</dbReference>
<keyword evidence="1" id="KW-0597">Phosphoprotein</keyword>
<dbReference type="PANTHER" id="PTHR23308">
    <property type="entry name" value="NUCLEAR INHIBITOR OF PROTEIN PHOSPHATASE-1"/>
    <property type="match status" value="1"/>
</dbReference>
<feature type="compositionally biased region" description="Gly residues" evidence="2">
    <location>
        <begin position="98"/>
        <end position="111"/>
    </location>
</feature>
<dbReference type="Pfam" id="PF00498">
    <property type="entry name" value="FHA"/>
    <property type="match status" value="1"/>
</dbReference>
<dbReference type="PROSITE" id="PS50006">
    <property type="entry name" value="FHA_DOMAIN"/>
    <property type="match status" value="1"/>
</dbReference>
<evidence type="ECO:0000256" key="2">
    <source>
        <dbReference type="SAM" id="MobiDB-lite"/>
    </source>
</evidence>
<comment type="caution">
    <text evidence="4">The sequence shown here is derived from an EMBL/GenBank/DDBJ whole genome shotgun (WGS) entry which is preliminary data.</text>
</comment>
<feature type="compositionally biased region" description="Low complexity" evidence="2">
    <location>
        <begin position="126"/>
        <end position="142"/>
    </location>
</feature>
<dbReference type="EMBL" id="JAMTCS010000001">
    <property type="protein sequence ID" value="MCP2262878.1"/>
    <property type="molecule type" value="Genomic_DNA"/>
</dbReference>